<evidence type="ECO:0000313" key="7">
    <source>
        <dbReference type="EMBL" id="MFH4975471.1"/>
    </source>
</evidence>
<evidence type="ECO:0000256" key="3">
    <source>
        <dbReference type="ARBA" id="ARBA00022692"/>
    </source>
</evidence>
<evidence type="ECO:0000256" key="6">
    <source>
        <dbReference type="RuleBase" id="RU361218"/>
    </source>
</evidence>
<name>A0ABD6E786_9BILA</name>
<dbReference type="InterPro" id="IPR000301">
    <property type="entry name" value="Tetraspanin_animals"/>
</dbReference>
<dbReference type="PANTHER" id="PTHR19282:SF551">
    <property type="entry name" value="RE08073P-RELATED"/>
    <property type="match status" value="1"/>
</dbReference>
<comment type="similarity">
    <text evidence="2 6">Belongs to the tetraspanin (TM4SF) family.</text>
</comment>
<proteinExistence type="inferred from homology"/>
<protein>
    <recommendedName>
        <fullName evidence="6">Tetraspanin</fullName>
    </recommendedName>
</protein>
<dbReference type="GO" id="GO:0016020">
    <property type="term" value="C:membrane"/>
    <property type="evidence" value="ECO:0007669"/>
    <property type="project" value="UniProtKB-SubCell"/>
</dbReference>
<evidence type="ECO:0000256" key="4">
    <source>
        <dbReference type="ARBA" id="ARBA00022989"/>
    </source>
</evidence>
<dbReference type="EMBL" id="JBGFUD010000920">
    <property type="protein sequence ID" value="MFH4975471.1"/>
    <property type="molecule type" value="Genomic_DNA"/>
</dbReference>
<organism evidence="7 8">
    <name type="scientific">Gnathostoma spinigerum</name>
    <dbReference type="NCBI Taxonomy" id="75299"/>
    <lineage>
        <taxon>Eukaryota</taxon>
        <taxon>Metazoa</taxon>
        <taxon>Ecdysozoa</taxon>
        <taxon>Nematoda</taxon>
        <taxon>Chromadorea</taxon>
        <taxon>Rhabditida</taxon>
        <taxon>Spirurina</taxon>
        <taxon>Gnathostomatomorpha</taxon>
        <taxon>Gnathostomatoidea</taxon>
        <taxon>Gnathostomatidae</taxon>
        <taxon>Gnathostoma</taxon>
    </lineage>
</organism>
<keyword evidence="4 6" id="KW-1133">Transmembrane helix</keyword>
<evidence type="ECO:0000256" key="2">
    <source>
        <dbReference type="ARBA" id="ARBA00006840"/>
    </source>
</evidence>
<feature type="transmembrane region" description="Helical" evidence="6">
    <location>
        <begin position="86"/>
        <end position="108"/>
    </location>
</feature>
<reference evidence="7 8" key="1">
    <citation type="submission" date="2024-08" db="EMBL/GenBank/DDBJ databases">
        <title>Gnathostoma spinigerum genome.</title>
        <authorList>
            <person name="Gonzalez-Bertolin B."/>
            <person name="Monzon S."/>
            <person name="Zaballos A."/>
            <person name="Jimenez P."/>
            <person name="Dekumyoy P."/>
            <person name="Varona S."/>
            <person name="Cuesta I."/>
            <person name="Sumanam S."/>
            <person name="Adisakwattana P."/>
            <person name="Gasser R.B."/>
            <person name="Hernandez-Gonzalez A."/>
            <person name="Young N.D."/>
            <person name="Perteguer M.J."/>
        </authorList>
    </citation>
    <scope>NUCLEOTIDE SEQUENCE [LARGE SCALE GENOMIC DNA]</scope>
    <source>
        <strain evidence="7">AL3</strain>
        <tissue evidence="7">Liver</tissue>
    </source>
</reference>
<dbReference type="Pfam" id="PF00335">
    <property type="entry name" value="Tetraspanin"/>
    <property type="match status" value="1"/>
</dbReference>
<feature type="transmembrane region" description="Helical" evidence="6">
    <location>
        <begin position="53"/>
        <end position="79"/>
    </location>
</feature>
<evidence type="ECO:0000256" key="1">
    <source>
        <dbReference type="ARBA" id="ARBA00004141"/>
    </source>
</evidence>
<dbReference type="SUPFAM" id="SSF48652">
    <property type="entry name" value="Tetraspanin"/>
    <property type="match status" value="1"/>
</dbReference>
<evidence type="ECO:0000313" key="8">
    <source>
        <dbReference type="Proteomes" id="UP001608902"/>
    </source>
</evidence>
<dbReference type="PANTHER" id="PTHR19282">
    <property type="entry name" value="TETRASPANIN"/>
    <property type="match status" value="1"/>
</dbReference>
<keyword evidence="5 6" id="KW-0472">Membrane</keyword>
<comment type="caution">
    <text evidence="7">The sequence shown here is derived from an EMBL/GenBank/DDBJ whole genome shotgun (WGS) entry which is preliminary data.</text>
</comment>
<comment type="subcellular location">
    <subcellularLocation>
        <location evidence="1 6">Membrane</location>
        <topology evidence="1 6">Multi-pass membrane protein</topology>
    </subcellularLocation>
</comment>
<keyword evidence="8" id="KW-1185">Reference proteome</keyword>
<gene>
    <name evidence="7" type="ORF">AB6A40_002180</name>
</gene>
<feature type="transmembrane region" description="Helical" evidence="6">
    <location>
        <begin position="12"/>
        <end position="33"/>
    </location>
</feature>
<dbReference type="Gene3D" id="1.10.1450.10">
    <property type="entry name" value="Tetraspanin"/>
    <property type="match status" value="1"/>
</dbReference>
<dbReference type="AlphaFoldDB" id="A0ABD6E786"/>
<feature type="transmembrane region" description="Helical" evidence="6">
    <location>
        <begin position="235"/>
        <end position="261"/>
    </location>
</feature>
<accession>A0ABD6E786</accession>
<dbReference type="InterPro" id="IPR008952">
    <property type="entry name" value="Tetraspanin_EC2_sf"/>
</dbReference>
<evidence type="ECO:0000256" key="5">
    <source>
        <dbReference type="ARBA" id="ARBA00023136"/>
    </source>
</evidence>
<dbReference type="PIRSF" id="PIRSF002419">
    <property type="entry name" value="Tetraspanin"/>
    <property type="match status" value="1"/>
</dbReference>
<keyword evidence="3 6" id="KW-0812">Transmembrane</keyword>
<dbReference type="InterPro" id="IPR018499">
    <property type="entry name" value="Tetraspanin/Peripherin"/>
</dbReference>
<sequence length="271" mass="30332">MAGSCLSSLRFVVFLLNLFFWLAGLGLLALGLWLRFDPTVTDLITLRGGSQNFALICYLLIIAGAIMGIIGFLGCCGAWRMRQAMLVAFFLILVIVFCLELACAVIAYTHQETIRRYIDQSMYDTIQEYYALNPEYASVLDRIQTGFKCCGVNSYKDWLYSSWGRDIVGRAELGIGSSSIGKVPRSCCNEEGLRDYPVNCGVSFDKVELWTYEPFLHTKGCSEALYSAIYTNLDIIIAICVAIGALQLIGMFLSMLLCCWINKDDRSKTNY</sequence>
<dbReference type="Proteomes" id="UP001608902">
    <property type="component" value="Unassembled WGS sequence"/>
</dbReference>
<dbReference type="CDD" id="cd03127">
    <property type="entry name" value="tetraspanin_LEL"/>
    <property type="match status" value="1"/>
</dbReference>
<dbReference type="PRINTS" id="PR00259">
    <property type="entry name" value="TMFOUR"/>
</dbReference>